<accession>A0A8J2X197</accession>
<name>A0A8J2X197_9STRA</name>
<comment type="caution">
    <text evidence="1">The sequence shown here is derived from an EMBL/GenBank/DDBJ whole genome shotgun (WGS) entry which is preliminary data.</text>
</comment>
<dbReference type="EMBL" id="CAKKNE010000005">
    <property type="protein sequence ID" value="CAH0376808.1"/>
    <property type="molecule type" value="Genomic_DNA"/>
</dbReference>
<keyword evidence="2" id="KW-1185">Reference proteome</keyword>
<dbReference type="AlphaFoldDB" id="A0A8J2X197"/>
<organism evidence="1 2">
    <name type="scientific">Pelagomonas calceolata</name>
    <dbReference type="NCBI Taxonomy" id="35677"/>
    <lineage>
        <taxon>Eukaryota</taxon>
        <taxon>Sar</taxon>
        <taxon>Stramenopiles</taxon>
        <taxon>Ochrophyta</taxon>
        <taxon>Pelagophyceae</taxon>
        <taxon>Pelagomonadales</taxon>
        <taxon>Pelagomonadaceae</taxon>
        <taxon>Pelagomonas</taxon>
    </lineage>
</organism>
<proteinExistence type="predicted"/>
<evidence type="ECO:0000313" key="1">
    <source>
        <dbReference type="EMBL" id="CAH0376808.1"/>
    </source>
</evidence>
<sequence>MNTTTYAGGVSCLLDSESFRRFANAAARFRSMRRFASGESVVVDDAGAAGGRGGATGSAAAISSSQRRAASSSSASKAAAAAWSWRFRSAAASSCRQRWSARSAALASRFQRFCAVSSLNDGAFRPTLPTPQPKRRFGGQAICWRRRFCDGNADRLMAGRNYTRTSTSMRTRGRLEQVCDSAQRGQCLDSAIIQSNRSSAANIRRSGDLFDPNCDLALLSLPAPAARSLAC</sequence>
<reference evidence="1" key="1">
    <citation type="submission" date="2021-11" db="EMBL/GenBank/DDBJ databases">
        <authorList>
            <consortium name="Genoscope - CEA"/>
            <person name="William W."/>
        </authorList>
    </citation>
    <scope>NUCLEOTIDE SEQUENCE</scope>
</reference>
<protein>
    <submittedName>
        <fullName evidence="1">Uncharacterized protein</fullName>
    </submittedName>
</protein>
<dbReference type="Proteomes" id="UP000789595">
    <property type="component" value="Unassembled WGS sequence"/>
</dbReference>
<evidence type="ECO:0000313" key="2">
    <source>
        <dbReference type="Proteomes" id="UP000789595"/>
    </source>
</evidence>
<gene>
    <name evidence="1" type="ORF">PECAL_5P14010</name>
</gene>